<dbReference type="GO" id="GO:0016787">
    <property type="term" value="F:hydrolase activity"/>
    <property type="evidence" value="ECO:0007669"/>
    <property type="project" value="UniProtKB-KW"/>
</dbReference>
<keyword evidence="1 3" id="KW-0378">Hydrolase</keyword>
<dbReference type="InterPro" id="IPR020476">
    <property type="entry name" value="Nudix_hydrolase"/>
</dbReference>
<accession>A0ABS0NH33</accession>
<dbReference type="Proteomes" id="UP000807371">
    <property type="component" value="Unassembled WGS sequence"/>
</dbReference>
<dbReference type="InterPro" id="IPR015797">
    <property type="entry name" value="NUDIX_hydrolase-like_dom_sf"/>
</dbReference>
<dbReference type="InterPro" id="IPR000086">
    <property type="entry name" value="NUDIX_hydrolase_dom"/>
</dbReference>
<dbReference type="EMBL" id="JACYXC010000001">
    <property type="protein sequence ID" value="MBH5334495.1"/>
    <property type="molecule type" value="Genomic_DNA"/>
</dbReference>
<dbReference type="Pfam" id="PF00293">
    <property type="entry name" value="NUDIX"/>
    <property type="match status" value="1"/>
</dbReference>
<dbReference type="PRINTS" id="PR00502">
    <property type="entry name" value="NUDIXFAMILY"/>
</dbReference>
<evidence type="ECO:0000313" key="3">
    <source>
        <dbReference type="EMBL" id="MBH5334495.1"/>
    </source>
</evidence>
<protein>
    <submittedName>
        <fullName evidence="3">NUDIX hydrolase</fullName>
    </submittedName>
</protein>
<keyword evidence="4" id="KW-1185">Reference proteome</keyword>
<comment type="caution">
    <text evidence="3">The sequence shown here is derived from an EMBL/GenBank/DDBJ whole genome shotgun (WGS) entry which is preliminary data.</text>
</comment>
<reference evidence="3 4" key="1">
    <citation type="submission" date="2020-09" db="EMBL/GenBank/DDBJ databases">
        <title>Biosynthesis of the nuclear factor of activated T cells inhibitor NFAT-133 and its congeners in Streptomyces pactum.</title>
        <authorList>
            <person name="Zhou W."/>
            <person name="Posri P."/>
            <person name="Abugrain M.E."/>
            <person name="Weisberg A.J."/>
            <person name="Chang J.H."/>
            <person name="Mahmud T."/>
        </authorList>
    </citation>
    <scope>NUCLEOTIDE SEQUENCE [LARGE SCALE GENOMIC DNA]</scope>
    <source>
        <strain evidence="3 4">ATCC 27456</strain>
    </source>
</reference>
<feature type="domain" description="Nudix hydrolase" evidence="2">
    <location>
        <begin position="16"/>
        <end position="150"/>
    </location>
</feature>
<sequence>MTDRWLPPEEYIETIARATSYACLYFTDTAGRPFQLRSRDEAEVWQWPGGNLEHGETPWEGARRECLEETGIDFRGPRRLLGVHFLPRRTRWPVNHIGFIFDGGELTDVQLARVRLTDEHTEWRVATVEGWRGQMRPDGFARLDAISTARATGAVAYLEGA</sequence>
<dbReference type="Gene3D" id="3.90.79.10">
    <property type="entry name" value="Nucleoside Triphosphate Pyrophosphohydrolase"/>
    <property type="match status" value="1"/>
</dbReference>
<evidence type="ECO:0000259" key="2">
    <source>
        <dbReference type="PROSITE" id="PS51462"/>
    </source>
</evidence>
<dbReference type="PROSITE" id="PS51462">
    <property type="entry name" value="NUDIX"/>
    <property type="match status" value="1"/>
</dbReference>
<name>A0ABS0NH33_9ACTN</name>
<evidence type="ECO:0000313" key="4">
    <source>
        <dbReference type="Proteomes" id="UP000807371"/>
    </source>
</evidence>
<proteinExistence type="predicted"/>
<dbReference type="SUPFAM" id="SSF55811">
    <property type="entry name" value="Nudix"/>
    <property type="match status" value="1"/>
</dbReference>
<dbReference type="RefSeq" id="WP_197988188.1">
    <property type="nucleotide sequence ID" value="NZ_JACYXC010000001.1"/>
</dbReference>
<organism evidence="3 4">
    <name type="scientific">Streptomyces pactum</name>
    <dbReference type="NCBI Taxonomy" id="68249"/>
    <lineage>
        <taxon>Bacteria</taxon>
        <taxon>Bacillati</taxon>
        <taxon>Actinomycetota</taxon>
        <taxon>Actinomycetes</taxon>
        <taxon>Kitasatosporales</taxon>
        <taxon>Streptomycetaceae</taxon>
        <taxon>Streptomyces</taxon>
    </lineage>
</organism>
<evidence type="ECO:0000256" key="1">
    <source>
        <dbReference type="ARBA" id="ARBA00022801"/>
    </source>
</evidence>
<gene>
    <name evidence="3" type="ORF">IHE55_06625</name>
</gene>